<name>A0A833QQ67_9POAL</name>
<dbReference type="Pfam" id="PF05553">
    <property type="entry name" value="DUF761"/>
    <property type="match status" value="1"/>
</dbReference>
<reference evidence="1" key="1">
    <citation type="submission" date="2020-01" db="EMBL/GenBank/DDBJ databases">
        <title>Genome sequence of Kobresia littledalei, the first chromosome-level genome in the family Cyperaceae.</title>
        <authorList>
            <person name="Qu G."/>
        </authorList>
    </citation>
    <scope>NUCLEOTIDE SEQUENCE</scope>
    <source>
        <strain evidence="1">C.B.Clarke</strain>
        <tissue evidence="1">Leaf</tissue>
    </source>
</reference>
<dbReference type="PANTHER" id="PTHR33450">
    <property type="entry name" value="EMB|CAB67623.1-RELATED"/>
    <property type="match status" value="1"/>
</dbReference>
<evidence type="ECO:0000313" key="1">
    <source>
        <dbReference type="EMBL" id="KAF3323663.1"/>
    </source>
</evidence>
<sequence length="197" mass="22662">MKNKGSSFLKQLITTIVEAIKSKSMVVKTKASSLKTRLAIFNLLHNKKLISSAINHKIHAIMGHDKNDDEVSSKQQQHLDHSKALVLYKGNNQKHETSCREQDDDYLDMYSRSFSGSFVYEEGVDQDGDDQDEEIVNGTASVIDMVKGTKEEEGEEFSLENEINHVADVFIKRFHRQMKMQKLESFKRYQEMIERSS</sequence>
<dbReference type="PANTHER" id="PTHR33450:SF2">
    <property type="entry name" value="OS02G0505500 PROTEIN"/>
    <property type="match status" value="1"/>
</dbReference>
<dbReference type="Proteomes" id="UP000623129">
    <property type="component" value="Unassembled WGS sequence"/>
</dbReference>
<dbReference type="InterPro" id="IPR008480">
    <property type="entry name" value="DUF761_pln"/>
</dbReference>
<evidence type="ECO:0000313" key="2">
    <source>
        <dbReference type="Proteomes" id="UP000623129"/>
    </source>
</evidence>
<dbReference type="EMBL" id="SWLB01000023">
    <property type="protein sequence ID" value="KAF3323663.1"/>
    <property type="molecule type" value="Genomic_DNA"/>
</dbReference>
<comment type="caution">
    <text evidence="1">The sequence shown here is derived from an EMBL/GenBank/DDBJ whole genome shotgun (WGS) entry which is preliminary data.</text>
</comment>
<protein>
    <submittedName>
        <fullName evidence="1">Cotton fiber expressed protein</fullName>
    </submittedName>
</protein>
<gene>
    <name evidence="1" type="ORF">FCM35_KLT12394</name>
</gene>
<dbReference type="OrthoDB" id="684076at2759"/>
<proteinExistence type="predicted"/>
<keyword evidence="2" id="KW-1185">Reference proteome</keyword>
<organism evidence="1 2">
    <name type="scientific">Carex littledalei</name>
    <dbReference type="NCBI Taxonomy" id="544730"/>
    <lineage>
        <taxon>Eukaryota</taxon>
        <taxon>Viridiplantae</taxon>
        <taxon>Streptophyta</taxon>
        <taxon>Embryophyta</taxon>
        <taxon>Tracheophyta</taxon>
        <taxon>Spermatophyta</taxon>
        <taxon>Magnoliopsida</taxon>
        <taxon>Liliopsida</taxon>
        <taxon>Poales</taxon>
        <taxon>Cyperaceae</taxon>
        <taxon>Cyperoideae</taxon>
        <taxon>Cariceae</taxon>
        <taxon>Carex</taxon>
        <taxon>Carex subgen. Euthyceras</taxon>
    </lineage>
</organism>
<dbReference type="AlphaFoldDB" id="A0A833QQ67"/>
<accession>A0A833QQ67</accession>